<feature type="region of interest" description="Disordered" evidence="1">
    <location>
        <begin position="446"/>
        <end position="525"/>
    </location>
</feature>
<keyword evidence="2" id="KW-0472">Membrane</keyword>
<feature type="region of interest" description="Disordered" evidence="1">
    <location>
        <begin position="355"/>
        <end position="399"/>
    </location>
</feature>
<dbReference type="Pfam" id="PF05569">
    <property type="entry name" value="Peptidase_M56"/>
    <property type="match status" value="1"/>
</dbReference>
<feature type="compositionally biased region" description="Polar residues" evidence="1">
    <location>
        <begin position="356"/>
        <end position="371"/>
    </location>
</feature>
<feature type="compositionally biased region" description="Basic and acidic residues" evidence="1">
    <location>
        <begin position="502"/>
        <end position="513"/>
    </location>
</feature>
<feature type="transmembrane region" description="Helical" evidence="2">
    <location>
        <begin position="122"/>
        <end position="143"/>
    </location>
</feature>
<accession>A0A1S9PCV5</accession>
<feature type="transmembrane region" description="Helical" evidence="2">
    <location>
        <begin position="20"/>
        <end position="40"/>
    </location>
</feature>
<dbReference type="RefSeq" id="WP_078349363.1">
    <property type="nucleotide sequence ID" value="NZ_MBTF01000023.1"/>
</dbReference>
<feature type="compositionally biased region" description="Basic and acidic residues" evidence="1">
    <location>
        <begin position="474"/>
        <end position="494"/>
    </location>
</feature>
<evidence type="ECO:0000313" key="4">
    <source>
        <dbReference type="EMBL" id="OOQ58657.1"/>
    </source>
</evidence>
<dbReference type="PANTHER" id="PTHR34978:SF3">
    <property type="entry name" value="SLR0241 PROTEIN"/>
    <property type="match status" value="1"/>
</dbReference>
<feature type="compositionally biased region" description="Low complexity" evidence="1">
    <location>
        <begin position="372"/>
        <end position="382"/>
    </location>
</feature>
<reference evidence="4 5" key="1">
    <citation type="submission" date="2016-07" db="EMBL/GenBank/DDBJ databases">
        <title>Genomic analysis of zinc-resistant bacterium Mucilaginibacter pedocola TBZ30.</title>
        <authorList>
            <person name="Huang J."/>
            <person name="Tang J."/>
        </authorList>
    </citation>
    <scope>NUCLEOTIDE SEQUENCE [LARGE SCALE GENOMIC DNA]</scope>
    <source>
        <strain evidence="4 5">TBZ30</strain>
    </source>
</reference>
<feature type="transmembrane region" description="Helical" evidence="2">
    <location>
        <begin position="324"/>
        <end position="345"/>
    </location>
</feature>
<keyword evidence="2" id="KW-0812">Transmembrane</keyword>
<dbReference type="Proteomes" id="UP000189739">
    <property type="component" value="Unassembled WGS sequence"/>
</dbReference>
<dbReference type="Gene3D" id="3.30.2010.10">
    <property type="entry name" value="Metalloproteases ('zincins'), catalytic domain"/>
    <property type="match status" value="1"/>
</dbReference>
<dbReference type="InterPro" id="IPR008756">
    <property type="entry name" value="Peptidase_M56"/>
</dbReference>
<organism evidence="4 5">
    <name type="scientific">Mucilaginibacter pedocola</name>
    <dbReference type="NCBI Taxonomy" id="1792845"/>
    <lineage>
        <taxon>Bacteria</taxon>
        <taxon>Pseudomonadati</taxon>
        <taxon>Bacteroidota</taxon>
        <taxon>Sphingobacteriia</taxon>
        <taxon>Sphingobacteriales</taxon>
        <taxon>Sphingobacteriaceae</taxon>
        <taxon>Mucilaginibacter</taxon>
    </lineage>
</organism>
<evidence type="ECO:0000313" key="5">
    <source>
        <dbReference type="Proteomes" id="UP000189739"/>
    </source>
</evidence>
<proteinExistence type="predicted"/>
<keyword evidence="2" id="KW-1133">Transmembrane helix</keyword>
<evidence type="ECO:0000259" key="3">
    <source>
        <dbReference type="Pfam" id="PF05569"/>
    </source>
</evidence>
<gene>
    <name evidence="4" type="ORF">BC343_08305</name>
</gene>
<dbReference type="STRING" id="1792845.BC343_08305"/>
<dbReference type="InterPro" id="IPR052173">
    <property type="entry name" value="Beta-lactam_resp_regulator"/>
</dbReference>
<dbReference type="OrthoDB" id="15218at2"/>
<dbReference type="CDD" id="cd07341">
    <property type="entry name" value="M56_BlaR1_MecR1_like"/>
    <property type="match status" value="1"/>
</dbReference>
<protein>
    <recommendedName>
        <fullName evidence="3">Peptidase M56 domain-containing protein</fullName>
    </recommendedName>
</protein>
<dbReference type="EMBL" id="MBTF01000023">
    <property type="protein sequence ID" value="OOQ58657.1"/>
    <property type="molecule type" value="Genomic_DNA"/>
</dbReference>
<dbReference type="PANTHER" id="PTHR34978">
    <property type="entry name" value="POSSIBLE SENSOR-TRANSDUCER PROTEIN BLAR"/>
    <property type="match status" value="1"/>
</dbReference>
<feature type="domain" description="Peptidase M56" evidence="3">
    <location>
        <begin position="107"/>
        <end position="309"/>
    </location>
</feature>
<feature type="compositionally biased region" description="Basic and acidic residues" evidence="1">
    <location>
        <begin position="450"/>
        <end position="463"/>
    </location>
</feature>
<keyword evidence="5" id="KW-1185">Reference proteome</keyword>
<evidence type="ECO:0000256" key="1">
    <source>
        <dbReference type="SAM" id="MobiDB-lite"/>
    </source>
</evidence>
<evidence type="ECO:0000256" key="2">
    <source>
        <dbReference type="SAM" id="Phobius"/>
    </source>
</evidence>
<name>A0A1S9PCV5_9SPHI</name>
<dbReference type="AlphaFoldDB" id="A0A1S9PCV5"/>
<sequence>MDLLNNLNTTRIIQAFSWMLIHSLWQGLLLAVAAAVVLMVTRKASSALRYNLALALFVFFLAGCGFTFVHALDIGHTTGLGQDIANGIAAKAGGTFHLDVAGMQAFGQACVNYFSVNAPFVVLLWFVLFLFRSVKFIGGVVYIQRVRYRKVSLPGADWQQRVDVLCRKLQLSRAVRLLESGYVKVPLVIGHLKPVILMPVGLLAGLPPEQVEAVLLHELAHIRRNDYVVNFLQTIAETVFFFNPGLMWISSLLREERENCCDDMALAQTQNKRGFVEALISFKEYSLQASGYSVAFPGTKNQLLQRVSRIMLNRHKTLAPAEKGFVLGGIVMLSVMLSMVAVAQMKSVTRTEHKTSTATVETVKQQSVDQKTATTKTVNTPTRRGKPQTAVANPPKPGTDMAELLKQKRETEVAALYTDKQREFTAPPQNFELTDAAAKQKLQSESDMLQMKRDKEQADRDMRQAALDQVQAMRDQEQARKDQIQAKLDAEQAARDQAQAMKDLEQARKDQQKAKQNSQQQSIQL</sequence>
<feature type="compositionally biased region" description="Low complexity" evidence="1">
    <location>
        <begin position="514"/>
        <end position="525"/>
    </location>
</feature>
<feature type="transmembrane region" description="Helical" evidence="2">
    <location>
        <begin position="52"/>
        <end position="72"/>
    </location>
</feature>
<comment type="caution">
    <text evidence="4">The sequence shown here is derived from an EMBL/GenBank/DDBJ whole genome shotgun (WGS) entry which is preliminary data.</text>
</comment>